<feature type="region of interest" description="Disordered" evidence="1">
    <location>
        <begin position="145"/>
        <end position="238"/>
    </location>
</feature>
<dbReference type="Proteomes" id="UP001562357">
    <property type="component" value="Unassembled WGS sequence"/>
</dbReference>
<feature type="compositionally biased region" description="Polar residues" evidence="1">
    <location>
        <begin position="441"/>
        <end position="458"/>
    </location>
</feature>
<gene>
    <name evidence="2" type="primary">g1234</name>
    <name evidence="2" type="ORF">EsDP_00001234</name>
</gene>
<name>A0ABQ0CH87_9HYPO</name>
<evidence type="ECO:0000313" key="2">
    <source>
        <dbReference type="EMBL" id="GAB0132808.1"/>
    </source>
</evidence>
<feature type="compositionally biased region" description="Polar residues" evidence="1">
    <location>
        <begin position="573"/>
        <end position="585"/>
    </location>
</feature>
<feature type="region of interest" description="Disordered" evidence="1">
    <location>
        <begin position="270"/>
        <end position="605"/>
    </location>
</feature>
<feature type="compositionally biased region" description="Polar residues" evidence="1">
    <location>
        <begin position="495"/>
        <end position="513"/>
    </location>
</feature>
<proteinExistence type="predicted"/>
<comment type="caution">
    <text evidence="2">The sequence shown here is derived from an EMBL/GenBank/DDBJ whole genome shotgun (WGS) entry which is preliminary data.</text>
</comment>
<feature type="compositionally biased region" description="Low complexity" evidence="1">
    <location>
        <begin position="399"/>
        <end position="426"/>
    </location>
</feature>
<keyword evidence="3" id="KW-1185">Reference proteome</keyword>
<feature type="compositionally biased region" description="Basic and acidic residues" evidence="1">
    <location>
        <begin position="429"/>
        <end position="438"/>
    </location>
</feature>
<accession>A0ABQ0CH87</accession>
<feature type="compositionally biased region" description="Polar residues" evidence="1">
    <location>
        <begin position="373"/>
        <end position="388"/>
    </location>
</feature>
<feature type="region of interest" description="Disordered" evidence="1">
    <location>
        <begin position="64"/>
        <end position="90"/>
    </location>
</feature>
<dbReference type="EMBL" id="BAAFGZ010000026">
    <property type="protein sequence ID" value="GAB0132808.1"/>
    <property type="molecule type" value="Genomic_DNA"/>
</dbReference>
<feature type="compositionally biased region" description="Basic and acidic residues" evidence="1">
    <location>
        <begin position="153"/>
        <end position="177"/>
    </location>
</feature>
<evidence type="ECO:0000313" key="3">
    <source>
        <dbReference type="Proteomes" id="UP001562357"/>
    </source>
</evidence>
<sequence length="843" mass="92656">MADTKSRPGRSNSLQRMLDLEKQYMFERLHPQTNQPNSKCQTTSAFGTNHQAFPDRTSIHARRAEGAQKCNQSSGDHRRYTSLPPQLPPLMINTDTSYTMSRSDLLMDRGRQLPTQNGPHSATATPNEKYKKVVAFEFPPKEVAQCQSPSWEAYERRKNEKKMEKKEREESKKEGIKRLSKKPPPPSSPRSLQQALAEADAGRGRGRERAESTAAVGVLSKENKPARKARSRSSSFVSMLRAPFEFRRSYADQGNDSGFIGGIKLELQRHAAQQQNLDSHAVGDESNIHPALRTGNQEPKSNTPLKSPPPPSRPASASETDQRRYPPITRGNNHPQNIAPLADISTIGKWRTKVDLKAGSRPQSRAARDEESQLSGDDSNGRKQQSNLPRAAKGPGEQPKSPSPSSSKPVHIAFAASPSTPSSPSAQTEPKKQPENRRPQYHSNNESVLSDSSATTGYKTAPSSPPPEPPRRSLKRLSGLSLDEVIPPVPPLTLHHQTIGAQSSANDKQSFAQRSFPLVKHTATPQSTPPKDDRIETATSSSCQMSPYLPSPGQNGHLPHSSSEDSCSEDFHSASSVSTPATSRPGSERGTPLISKDEAATSDPHVFRARFSTTYPLQSADNSEDEGVDPIQAAAEKVLAVFNEIPVQRSNLCRRRNSHSSLATDASFEPSARERPLNIRSRKMATEPSQNGYSPGSYLQEARTQPPAAAPTRVYKQRFGPPASFVLPDQDSHENDNLKPAPAVPDTVGRPLRHMSTPRLATTDRDPIAKTFVECCSCKYYHDMPRNLYQAMSNPEGVLSSADKCGFVGALSMTVRCSWCKHEMSVRCCAALSTMVHIQERLY</sequence>
<feature type="region of interest" description="Disordered" evidence="1">
    <location>
        <begin position="31"/>
        <end position="50"/>
    </location>
</feature>
<protein>
    <submittedName>
        <fullName evidence="2">Uncharacterized protein</fullName>
    </submittedName>
</protein>
<evidence type="ECO:0000256" key="1">
    <source>
        <dbReference type="SAM" id="MobiDB-lite"/>
    </source>
</evidence>
<feature type="compositionally biased region" description="Basic and acidic residues" evidence="1">
    <location>
        <begin position="200"/>
        <end position="211"/>
    </location>
</feature>
<feature type="compositionally biased region" description="Low complexity" evidence="1">
    <location>
        <begin position="189"/>
        <end position="199"/>
    </location>
</feature>
<reference evidence="3" key="1">
    <citation type="submission" date="2024-06" db="EMBL/GenBank/DDBJ databases">
        <title>Draft Genome Sequences of Epichloe bromicola Strains Isolated from Elymus ciliaris.</title>
        <authorList>
            <consortium name="Epichloe bromicola genome sequencing consortium"/>
            <person name="Miura A."/>
            <person name="Imano S."/>
            <person name="Ashida A."/>
            <person name="Sato I."/>
            <person name="Chiba S."/>
            <person name="Tanaka A."/>
            <person name="Camagna M."/>
            <person name="Takemoto D."/>
        </authorList>
    </citation>
    <scope>NUCLEOTIDE SEQUENCE [LARGE SCALE GENOMIC DNA]</scope>
    <source>
        <strain evidence="3">DP</strain>
    </source>
</reference>
<organism evidence="2 3">
    <name type="scientific">Epichloe bromicola</name>
    <dbReference type="NCBI Taxonomy" id="79588"/>
    <lineage>
        <taxon>Eukaryota</taxon>
        <taxon>Fungi</taxon>
        <taxon>Dikarya</taxon>
        <taxon>Ascomycota</taxon>
        <taxon>Pezizomycotina</taxon>
        <taxon>Sordariomycetes</taxon>
        <taxon>Hypocreomycetidae</taxon>
        <taxon>Hypocreales</taxon>
        <taxon>Clavicipitaceae</taxon>
        <taxon>Epichloe</taxon>
    </lineage>
</organism>
<feature type="region of interest" description="Disordered" evidence="1">
    <location>
        <begin position="680"/>
        <end position="754"/>
    </location>
</feature>